<reference evidence="2" key="2">
    <citation type="submission" date="2020-12" db="EMBL/GenBank/DDBJ databases">
        <title>New Spironucleus salmonicida genome in near-complete chromosomes.</title>
        <authorList>
            <person name="Xu F."/>
            <person name="Kurt Z."/>
            <person name="Jimenez-Gonzalez A."/>
            <person name="Astvaldsson A."/>
            <person name="Andersson J.O."/>
            <person name="Svard S.G."/>
        </authorList>
    </citation>
    <scope>NUCLEOTIDE SEQUENCE</scope>
    <source>
        <strain evidence="2">ATCC 50377</strain>
    </source>
</reference>
<accession>V6LBU0</accession>
<evidence type="ECO:0000313" key="1">
    <source>
        <dbReference type="EMBL" id="EST41960.1"/>
    </source>
</evidence>
<dbReference type="Proteomes" id="UP000018208">
    <property type="component" value="Unassembled WGS sequence"/>
</dbReference>
<organism evidence="1">
    <name type="scientific">Spironucleus salmonicida</name>
    <dbReference type="NCBI Taxonomy" id="348837"/>
    <lineage>
        <taxon>Eukaryota</taxon>
        <taxon>Metamonada</taxon>
        <taxon>Diplomonadida</taxon>
        <taxon>Hexamitidae</taxon>
        <taxon>Hexamitinae</taxon>
        <taxon>Spironucleus</taxon>
    </lineage>
</organism>
<protein>
    <submittedName>
        <fullName evidence="1">Uncharacterized protein</fullName>
    </submittedName>
</protein>
<reference evidence="1 2" key="1">
    <citation type="journal article" date="2014" name="PLoS Genet.">
        <title>The Genome of Spironucleus salmonicida Highlights a Fish Pathogen Adapted to Fluctuating Environments.</title>
        <authorList>
            <person name="Xu F."/>
            <person name="Jerlstrom-Hultqvist J."/>
            <person name="Einarsson E."/>
            <person name="Astvaldsson A."/>
            <person name="Svard S.G."/>
            <person name="Andersson J.O."/>
        </authorList>
    </citation>
    <scope>NUCLEOTIDE SEQUENCE</scope>
    <source>
        <strain evidence="2">ATCC 50377</strain>
    </source>
</reference>
<gene>
    <name evidence="1" type="ORF">SS50377_18265</name>
    <name evidence="2" type="ORF">SS50377_22548</name>
</gene>
<evidence type="ECO:0000313" key="2">
    <source>
        <dbReference type="EMBL" id="KAH0574932.1"/>
    </source>
</evidence>
<name>V6LBU0_9EUKA</name>
<dbReference type="EMBL" id="KI546166">
    <property type="protein sequence ID" value="EST41960.1"/>
    <property type="molecule type" value="Genomic_DNA"/>
</dbReference>
<evidence type="ECO:0000313" key="3">
    <source>
        <dbReference type="Proteomes" id="UP000018208"/>
    </source>
</evidence>
<dbReference type="AlphaFoldDB" id="V6LBU0"/>
<proteinExistence type="predicted"/>
<dbReference type="VEuPathDB" id="GiardiaDB:SS50377_22548"/>
<dbReference type="EMBL" id="AUWU02000003">
    <property type="protein sequence ID" value="KAH0574932.1"/>
    <property type="molecule type" value="Genomic_DNA"/>
</dbReference>
<keyword evidence="3" id="KW-1185">Reference proteome</keyword>
<sequence>MQKLETNTSCKILSKCFDDSANPIILSLLASAQECPPRTPNGSRWHSPSLHCRSSWCQRLPLKPHRSRSSVRYGFWGIRCTLGCRRGMGGRLRQRQFSQQLAYVQLPIPTAASSGSDAMRTAVSPRPSWRHFDAVLGHSAIAQGCLPGAASMRRVRALLGAG</sequence>